<comment type="cofactor">
    <cofactor evidence="1">
        <name>Zn(2+)</name>
        <dbReference type="ChEBI" id="CHEBI:29105"/>
    </cofactor>
</comment>
<dbReference type="GO" id="GO:0055086">
    <property type="term" value="P:nucleobase-containing small molecule metabolic process"/>
    <property type="evidence" value="ECO:0007669"/>
    <property type="project" value="UniProtKB-ARBA"/>
</dbReference>
<dbReference type="Gene3D" id="3.40.140.10">
    <property type="entry name" value="Cytidine Deaminase, domain 2"/>
    <property type="match status" value="1"/>
</dbReference>
<evidence type="ECO:0000256" key="7">
    <source>
        <dbReference type="ARBA" id="ARBA00022833"/>
    </source>
</evidence>
<dbReference type="SUPFAM" id="SSF53927">
    <property type="entry name" value="Cytidine deaminase-like"/>
    <property type="match status" value="1"/>
</dbReference>
<dbReference type="OrthoDB" id="9802676at2"/>
<name>A0A1I5SZU0_HYMAR</name>
<comment type="pathway">
    <text evidence="8">Pyrimidine metabolism.</text>
</comment>
<dbReference type="CDD" id="cd01285">
    <property type="entry name" value="nucleoside_deaminase"/>
    <property type="match status" value="1"/>
</dbReference>
<evidence type="ECO:0000256" key="2">
    <source>
        <dbReference type="ARBA" id="ARBA00004496"/>
    </source>
</evidence>
<evidence type="ECO:0000256" key="8">
    <source>
        <dbReference type="ARBA" id="ARBA00060693"/>
    </source>
</evidence>
<evidence type="ECO:0000313" key="10">
    <source>
        <dbReference type="EMBL" id="SFP75736.1"/>
    </source>
</evidence>
<dbReference type="GO" id="GO:0008835">
    <property type="term" value="F:diaminohydroxyphosphoribosylaminopyrimidine deaminase activity"/>
    <property type="evidence" value="ECO:0007669"/>
    <property type="project" value="TreeGrafter"/>
</dbReference>
<evidence type="ECO:0000256" key="4">
    <source>
        <dbReference type="ARBA" id="ARBA00022490"/>
    </source>
</evidence>
<evidence type="ECO:0000256" key="6">
    <source>
        <dbReference type="ARBA" id="ARBA00022801"/>
    </source>
</evidence>
<dbReference type="PROSITE" id="PS51747">
    <property type="entry name" value="CYT_DCMP_DEAMINASES_2"/>
    <property type="match status" value="1"/>
</dbReference>
<dbReference type="FunFam" id="3.40.140.10:FF:000016">
    <property type="entry name" value="Cytosine deaminase"/>
    <property type="match status" value="1"/>
</dbReference>
<dbReference type="InterPro" id="IPR016193">
    <property type="entry name" value="Cytidine_deaminase-like"/>
</dbReference>
<keyword evidence="11" id="KW-1185">Reference proteome</keyword>
<dbReference type="STRING" id="1227077.SAMN04515668_0241"/>
<comment type="subunit">
    <text evidence="3">Homodimer.</text>
</comment>
<dbReference type="Proteomes" id="UP000199029">
    <property type="component" value="Unassembled WGS sequence"/>
</dbReference>
<reference evidence="11" key="1">
    <citation type="submission" date="2016-10" db="EMBL/GenBank/DDBJ databases">
        <authorList>
            <person name="Varghese N."/>
            <person name="Submissions S."/>
        </authorList>
    </citation>
    <scope>NUCLEOTIDE SEQUENCE [LARGE SCALE GENOMIC DNA]</scope>
    <source>
        <strain evidence="11">OR362-8,ATCC BAA-1266,JCM 13504</strain>
    </source>
</reference>
<dbReference type="PANTHER" id="PTHR11079:SF190">
    <property type="entry name" value="CYTOSINE DEAMINASE"/>
    <property type="match status" value="1"/>
</dbReference>
<dbReference type="Pfam" id="PF00383">
    <property type="entry name" value="dCMP_cyt_deam_1"/>
    <property type="match status" value="1"/>
</dbReference>
<keyword evidence="5" id="KW-0479">Metal-binding</keyword>
<dbReference type="GO" id="GO:0072527">
    <property type="term" value="P:pyrimidine-containing compound metabolic process"/>
    <property type="evidence" value="ECO:0007669"/>
    <property type="project" value="UniProtKB-ARBA"/>
</dbReference>
<evidence type="ECO:0000259" key="9">
    <source>
        <dbReference type="PROSITE" id="PS51747"/>
    </source>
</evidence>
<dbReference type="RefSeq" id="WP_092668177.1">
    <property type="nucleotide sequence ID" value="NZ_FOXS01000001.1"/>
</dbReference>
<sequence>MSTSNPTPNKDEFMQAAIDEARLGRSQGGIPIGSVLIRDGKIVGRGHNKRVQEDSAIKHGEMDCLTNAGRQRTYRDTVIYTTLMPCYMCAGTIVQFKIPKVMVGESRTFGESRAFLESHGVEVVDLDLQECVDMMNEFIEAEPTLWNEDIMEL</sequence>
<proteinExistence type="predicted"/>
<accession>A0A1I5SZU0</accession>
<keyword evidence="6" id="KW-0378">Hydrolase</keyword>
<dbReference type="EMBL" id="FOXS01000001">
    <property type="protein sequence ID" value="SFP75736.1"/>
    <property type="molecule type" value="Genomic_DNA"/>
</dbReference>
<dbReference type="InterPro" id="IPR002125">
    <property type="entry name" value="CMP_dCMP_dom"/>
</dbReference>
<comment type="subcellular location">
    <subcellularLocation>
        <location evidence="2">Cytoplasm</location>
    </subcellularLocation>
</comment>
<keyword evidence="4" id="KW-0963">Cytoplasm</keyword>
<dbReference type="GO" id="GO:0046872">
    <property type="term" value="F:metal ion binding"/>
    <property type="evidence" value="ECO:0007669"/>
    <property type="project" value="UniProtKB-KW"/>
</dbReference>
<dbReference type="GO" id="GO:0005737">
    <property type="term" value="C:cytoplasm"/>
    <property type="evidence" value="ECO:0007669"/>
    <property type="project" value="UniProtKB-SubCell"/>
</dbReference>
<keyword evidence="7" id="KW-0862">Zinc</keyword>
<dbReference type="AlphaFoldDB" id="A0A1I5SZU0"/>
<protein>
    <submittedName>
        <fullName evidence="10">Cytosine deaminase</fullName>
    </submittedName>
</protein>
<evidence type="ECO:0000313" key="11">
    <source>
        <dbReference type="Proteomes" id="UP000199029"/>
    </source>
</evidence>
<evidence type="ECO:0000256" key="3">
    <source>
        <dbReference type="ARBA" id="ARBA00011738"/>
    </source>
</evidence>
<dbReference type="PANTHER" id="PTHR11079">
    <property type="entry name" value="CYTOSINE DEAMINASE FAMILY MEMBER"/>
    <property type="match status" value="1"/>
</dbReference>
<evidence type="ECO:0000256" key="1">
    <source>
        <dbReference type="ARBA" id="ARBA00001947"/>
    </source>
</evidence>
<feature type="domain" description="CMP/dCMP-type deaminase" evidence="9">
    <location>
        <begin position="8"/>
        <end position="122"/>
    </location>
</feature>
<gene>
    <name evidence="10" type="ORF">SAMN04515668_0241</name>
</gene>
<organism evidence="10 11">
    <name type="scientific">Hymenobacter arizonensis</name>
    <name type="common">Siccationidurans arizonensis</name>
    <dbReference type="NCBI Taxonomy" id="1227077"/>
    <lineage>
        <taxon>Bacteria</taxon>
        <taxon>Pseudomonadati</taxon>
        <taxon>Bacteroidota</taxon>
        <taxon>Cytophagia</taxon>
        <taxon>Cytophagales</taxon>
        <taxon>Hymenobacteraceae</taxon>
        <taxon>Hymenobacter</taxon>
    </lineage>
</organism>
<evidence type="ECO:0000256" key="5">
    <source>
        <dbReference type="ARBA" id="ARBA00022723"/>
    </source>
</evidence>